<keyword evidence="2" id="KW-0472">Membrane</keyword>
<evidence type="ECO:0000313" key="5">
    <source>
        <dbReference type="Proteomes" id="UP000013047"/>
    </source>
</evidence>
<sequence length="317" mass="33374">MENRAHALAAGLFAIVLGAGIVFAIWWFSDQRVPMRELVLEAHGDINGLGEQSRVRYRGMAVGSVRAIGIDPADLRTLLVRIAVPADLPLTQGTTATLGTLGVTGLAFVQLDDRGEDRRPLLAADGEPPRIALQPGLVEALSGRALAAFDQFQALGERLARLADERTIERLQGALASLESAAAGVDRGVAELPATLAALRATLSPTNIARIGGVLAKLERGAAEAAPAVVELRRLIARIDHAAARLEHSAGAAGEDLVERTLPQLDVLLGELTTTSQRFGHLVEELDASPQLLLTGRGRPRPGPGEAGHEGFAGDDR</sequence>
<reference evidence="4 5" key="1">
    <citation type="submission" date="2012-09" db="EMBL/GenBank/DDBJ databases">
        <title>Draft Genome Sequences of 6 Strains from Genus Thauera.</title>
        <authorList>
            <person name="Liu B."/>
            <person name="Shapleigh J.P."/>
            <person name="Frostegard A.H."/>
        </authorList>
    </citation>
    <scope>NUCLEOTIDE SEQUENCE [LARGE SCALE GENOMIC DNA]</scope>
    <source>
        <strain evidence="4 5">B4P</strain>
    </source>
</reference>
<keyword evidence="2" id="KW-1133">Transmembrane helix</keyword>
<organism evidence="4 5">
    <name type="scientific">Thauera phenylacetica B4P</name>
    <dbReference type="NCBI Taxonomy" id="1234382"/>
    <lineage>
        <taxon>Bacteria</taxon>
        <taxon>Pseudomonadati</taxon>
        <taxon>Pseudomonadota</taxon>
        <taxon>Betaproteobacteria</taxon>
        <taxon>Rhodocyclales</taxon>
        <taxon>Zoogloeaceae</taxon>
        <taxon>Thauera</taxon>
    </lineage>
</organism>
<dbReference type="OrthoDB" id="5294672at2"/>
<keyword evidence="5" id="KW-1185">Reference proteome</keyword>
<dbReference type="AlphaFoldDB" id="N6ZUM6"/>
<protein>
    <recommendedName>
        <fullName evidence="3">Mce/MlaD domain-containing protein</fullName>
    </recommendedName>
</protein>
<dbReference type="InterPro" id="IPR003399">
    <property type="entry name" value="Mce/MlaD"/>
</dbReference>
<gene>
    <name evidence="4" type="ORF">C667_17121</name>
</gene>
<name>N6ZUM6_9RHOO</name>
<evidence type="ECO:0000256" key="1">
    <source>
        <dbReference type="SAM" id="MobiDB-lite"/>
    </source>
</evidence>
<dbReference type="Proteomes" id="UP000013047">
    <property type="component" value="Unassembled WGS sequence"/>
</dbReference>
<feature type="domain" description="Mce/MlaD" evidence="3">
    <location>
        <begin position="44"/>
        <end position="113"/>
    </location>
</feature>
<evidence type="ECO:0000256" key="2">
    <source>
        <dbReference type="SAM" id="Phobius"/>
    </source>
</evidence>
<feature type="transmembrane region" description="Helical" evidence="2">
    <location>
        <begin position="7"/>
        <end position="28"/>
    </location>
</feature>
<accession>N6ZUM6</accession>
<dbReference type="Pfam" id="PF02470">
    <property type="entry name" value="MlaD"/>
    <property type="match status" value="1"/>
</dbReference>
<feature type="compositionally biased region" description="Basic and acidic residues" evidence="1">
    <location>
        <begin position="307"/>
        <end position="317"/>
    </location>
</feature>
<proteinExistence type="predicted"/>
<dbReference type="RefSeq" id="WP_004370874.1">
    <property type="nucleotide sequence ID" value="NZ_AMXF01000168.1"/>
</dbReference>
<evidence type="ECO:0000259" key="3">
    <source>
        <dbReference type="Pfam" id="PF02470"/>
    </source>
</evidence>
<feature type="region of interest" description="Disordered" evidence="1">
    <location>
        <begin position="291"/>
        <end position="317"/>
    </location>
</feature>
<keyword evidence="2" id="KW-0812">Transmembrane</keyword>
<dbReference type="EMBL" id="AMXF01000168">
    <property type="protein sequence ID" value="ENO95819.1"/>
    <property type="molecule type" value="Genomic_DNA"/>
</dbReference>
<evidence type="ECO:0000313" key="4">
    <source>
        <dbReference type="EMBL" id="ENO95819.1"/>
    </source>
</evidence>
<dbReference type="PANTHER" id="PTHR36698:SF2">
    <property type="entry name" value="MCE_MLAD DOMAIN-CONTAINING PROTEIN"/>
    <property type="match status" value="1"/>
</dbReference>
<dbReference type="PANTHER" id="PTHR36698">
    <property type="entry name" value="BLL5892 PROTEIN"/>
    <property type="match status" value="1"/>
</dbReference>
<comment type="caution">
    <text evidence="4">The sequence shown here is derived from an EMBL/GenBank/DDBJ whole genome shotgun (WGS) entry which is preliminary data.</text>
</comment>